<dbReference type="VEuPathDB" id="TriTrypDB:TcIL3000_3_2100"/>
<feature type="compositionally biased region" description="Acidic residues" evidence="11">
    <location>
        <begin position="367"/>
        <end position="383"/>
    </location>
</feature>
<keyword evidence="7 10" id="KW-0067">ATP-binding</keyword>
<dbReference type="InterPro" id="IPR001245">
    <property type="entry name" value="Ser-Thr/Tyr_kinase_cat_dom"/>
</dbReference>
<dbReference type="InterPro" id="IPR011009">
    <property type="entry name" value="Kinase-like_dom_sf"/>
</dbReference>
<evidence type="ECO:0000256" key="4">
    <source>
        <dbReference type="ARBA" id="ARBA00022679"/>
    </source>
</evidence>
<evidence type="ECO:0000256" key="2">
    <source>
        <dbReference type="ARBA" id="ARBA00012513"/>
    </source>
</evidence>
<feature type="compositionally biased region" description="Basic and acidic residues" evidence="11">
    <location>
        <begin position="293"/>
        <end position="304"/>
    </location>
</feature>
<reference evidence="13" key="1">
    <citation type="journal article" date="2012" name="Proc. Natl. Acad. Sci. U.S.A.">
        <title>Antigenic diversity is generated by distinct evolutionary mechanisms in African trypanosome species.</title>
        <authorList>
            <person name="Jackson A.P."/>
            <person name="Berry A."/>
            <person name="Aslett M."/>
            <person name="Allison H.C."/>
            <person name="Burton P."/>
            <person name="Vavrova-Anderson J."/>
            <person name="Brown R."/>
            <person name="Browne H."/>
            <person name="Corton N."/>
            <person name="Hauser H."/>
            <person name="Gamble J."/>
            <person name="Gilderthorp R."/>
            <person name="Marcello L."/>
            <person name="McQuillan J."/>
            <person name="Otto T.D."/>
            <person name="Quail M.A."/>
            <person name="Sanders M.J."/>
            <person name="van Tonder A."/>
            <person name="Ginger M.L."/>
            <person name="Field M.C."/>
            <person name="Barry J.D."/>
            <person name="Hertz-Fowler C."/>
            <person name="Berriman M."/>
        </authorList>
    </citation>
    <scope>NUCLEOTIDE SEQUENCE</scope>
    <source>
        <strain evidence="13">IL3000</strain>
    </source>
</reference>
<evidence type="ECO:0000256" key="11">
    <source>
        <dbReference type="SAM" id="MobiDB-lite"/>
    </source>
</evidence>
<comment type="catalytic activity">
    <reaction evidence="9">
        <text>L-seryl-[protein] + ATP = O-phospho-L-seryl-[protein] + ADP + H(+)</text>
        <dbReference type="Rhea" id="RHEA:17989"/>
        <dbReference type="Rhea" id="RHEA-COMP:9863"/>
        <dbReference type="Rhea" id="RHEA-COMP:11604"/>
        <dbReference type="ChEBI" id="CHEBI:15378"/>
        <dbReference type="ChEBI" id="CHEBI:29999"/>
        <dbReference type="ChEBI" id="CHEBI:30616"/>
        <dbReference type="ChEBI" id="CHEBI:83421"/>
        <dbReference type="ChEBI" id="CHEBI:456216"/>
        <dbReference type="EC" id="2.7.11.1"/>
    </reaction>
</comment>
<dbReference type="PROSITE" id="PS00108">
    <property type="entry name" value="PROTEIN_KINASE_ST"/>
    <property type="match status" value="1"/>
</dbReference>
<dbReference type="FunFam" id="3.30.200.20:FF:000097">
    <property type="entry name" value="Probable serine/threonine-protein kinase nek1"/>
    <property type="match status" value="1"/>
</dbReference>
<organism evidence="13">
    <name type="scientific">Trypanosoma congolense (strain IL3000)</name>
    <dbReference type="NCBI Taxonomy" id="1068625"/>
    <lineage>
        <taxon>Eukaryota</taxon>
        <taxon>Discoba</taxon>
        <taxon>Euglenozoa</taxon>
        <taxon>Kinetoplastea</taxon>
        <taxon>Metakinetoplastina</taxon>
        <taxon>Trypanosomatida</taxon>
        <taxon>Trypanosomatidae</taxon>
        <taxon>Trypanosoma</taxon>
        <taxon>Nannomonas</taxon>
    </lineage>
</organism>
<dbReference type="InterPro" id="IPR017441">
    <property type="entry name" value="Protein_kinase_ATP_BS"/>
</dbReference>
<comment type="similarity">
    <text evidence="1">Belongs to the protein kinase superfamily. NEK Ser/Thr protein kinase family. NIMA subfamily.</text>
</comment>
<dbReference type="FunFam" id="1.10.510.10:FF:001310">
    <property type="entry name" value="Putative serine/threonine-protein kinase"/>
    <property type="match status" value="1"/>
</dbReference>
<evidence type="ECO:0000256" key="10">
    <source>
        <dbReference type="PROSITE-ProRule" id="PRU10141"/>
    </source>
</evidence>
<feature type="region of interest" description="Disordered" evidence="11">
    <location>
        <begin position="293"/>
        <end position="332"/>
    </location>
</feature>
<dbReference type="PROSITE" id="PS50011">
    <property type="entry name" value="PROTEIN_KINASE_DOM"/>
    <property type="match status" value="1"/>
</dbReference>
<dbReference type="SUPFAM" id="SSF56112">
    <property type="entry name" value="Protein kinase-like (PK-like)"/>
    <property type="match status" value="1"/>
</dbReference>
<keyword evidence="3" id="KW-0723">Serine/threonine-protein kinase</keyword>
<dbReference type="Gene3D" id="3.30.200.20">
    <property type="entry name" value="Phosphorylase Kinase, domain 1"/>
    <property type="match status" value="1"/>
</dbReference>
<evidence type="ECO:0000313" key="13">
    <source>
        <dbReference type="EMBL" id="CCC89780.1"/>
    </source>
</evidence>
<accession>G0UK75</accession>
<keyword evidence="4" id="KW-0808">Transferase</keyword>
<keyword evidence="6 13" id="KW-0418">Kinase</keyword>
<evidence type="ECO:0000256" key="8">
    <source>
        <dbReference type="ARBA" id="ARBA00047899"/>
    </source>
</evidence>
<sequence length="502" mass="55772">MAQVADECKAMSSEIFLSRYRILKSIGKGSFGEAVLVRSKEDGKRYVAKAIETAAMSTKEKHDVQNEIRILAAANHPNIIRYREHFDDGTLIFIVMEYADGGDLNTRIKEAKKNDPAVPFDPKLAMFWFLQICMALKYLHDNHILHRDLKTANIFLTSRNVVKLGDFGISTVVQNTLACAKTVCGTPYYFSPELCQSKPYNNKSDVWALGVILYELLTLHRPFLARSLKELLKKILVGQYEPIPATVPPEIRGLCAALLQVNPVQRPSINRILESSFVQESLRGFSADLERQAEKERAECEARKPKTQKSSKPVSAPEKPKETPKEPQMSEKEQMAMLRGMNRESIKAMLAKQAAAGPPVEQPQQEATDEDDSDLTNADDDGGYIEKKRIVEHSKDIVGKTSLGGHPEEFGDGPSDGAQQQDMIVISSGKSVPASEVRGILEKEMGAKLLNDAVELANHLILKNDVSSEDIIRELGGLLGPDHAHNSHAITRLCVYEVKEKV</sequence>
<dbReference type="SMART" id="SM00220">
    <property type="entry name" value="S_TKc"/>
    <property type="match status" value="1"/>
</dbReference>
<dbReference type="InterPro" id="IPR051131">
    <property type="entry name" value="NEK_Ser/Thr_kinase_NIMA"/>
</dbReference>
<dbReference type="CDD" id="cd08215">
    <property type="entry name" value="STKc_Nek"/>
    <property type="match status" value="1"/>
</dbReference>
<feature type="binding site" evidence="10">
    <location>
        <position position="49"/>
    </location>
    <ligand>
        <name>ATP</name>
        <dbReference type="ChEBI" id="CHEBI:30616"/>
    </ligand>
</feature>
<dbReference type="EC" id="2.7.11.1" evidence="2"/>
<proteinExistence type="inferred from homology"/>
<dbReference type="PRINTS" id="PR00109">
    <property type="entry name" value="TYRKINASE"/>
</dbReference>
<name>G0UK75_TRYCI</name>
<dbReference type="InterPro" id="IPR008271">
    <property type="entry name" value="Ser/Thr_kinase_AS"/>
</dbReference>
<dbReference type="Gene3D" id="1.10.510.10">
    <property type="entry name" value="Transferase(Phosphotransferase) domain 1"/>
    <property type="match status" value="1"/>
</dbReference>
<dbReference type="PANTHER" id="PTHR44899:SF3">
    <property type="entry name" value="SERINE_THREONINE-PROTEIN KINASE NEK1"/>
    <property type="match status" value="1"/>
</dbReference>
<feature type="region of interest" description="Disordered" evidence="11">
    <location>
        <begin position="349"/>
        <end position="384"/>
    </location>
</feature>
<evidence type="ECO:0000256" key="7">
    <source>
        <dbReference type="ARBA" id="ARBA00022840"/>
    </source>
</evidence>
<feature type="region of interest" description="Disordered" evidence="11">
    <location>
        <begin position="399"/>
        <end position="419"/>
    </location>
</feature>
<dbReference type="EMBL" id="HE575316">
    <property type="protein sequence ID" value="CCC89780.1"/>
    <property type="molecule type" value="Genomic_DNA"/>
</dbReference>
<evidence type="ECO:0000256" key="1">
    <source>
        <dbReference type="ARBA" id="ARBA00010886"/>
    </source>
</evidence>
<dbReference type="Pfam" id="PF00069">
    <property type="entry name" value="Pkinase"/>
    <property type="match status" value="1"/>
</dbReference>
<dbReference type="AlphaFoldDB" id="G0UK75"/>
<evidence type="ECO:0000256" key="5">
    <source>
        <dbReference type="ARBA" id="ARBA00022741"/>
    </source>
</evidence>
<feature type="domain" description="Protein kinase" evidence="12">
    <location>
        <begin position="20"/>
        <end position="278"/>
    </location>
</feature>
<feature type="compositionally biased region" description="Basic and acidic residues" evidence="11">
    <location>
        <begin position="318"/>
        <end position="332"/>
    </location>
</feature>
<dbReference type="PROSITE" id="PS00107">
    <property type="entry name" value="PROTEIN_KINASE_ATP"/>
    <property type="match status" value="1"/>
</dbReference>
<dbReference type="InterPro" id="IPR000719">
    <property type="entry name" value="Prot_kinase_dom"/>
</dbReference>
<evidence type="ECO:0000256" key="6">
    <source>
        <dbReference type="ARBA" id="ARBA00022777"/>
    </source>
</evidence>
<evidence type="ECO:0000256" key="3">
    <source>
        <dbReference type="ARBA" id="ARBA00022527"/>
    </source>
</evidence>
<comment type="catalytic activity">
    <reaction evidence="8">
        <text>L-threonyl-[protein] + ATP = O-phospho-L-threonyl-[protein] + ADP + H(+)</text>
        <dbReference type="Rhea" id="RHEA:46608"/>
        <dbReference type="Rhea" id="RHEA-COMP:11060"/>
        <dbReference type="Rhea" id="RHEA-COMP:11605"/>
        <dbReference type="ChEBI" id="CHEBI:15378"/>
        <dbReference type="ChEBI" id="CHEBI:30013"/>
        <dbReference type="ChEBI" id="CHEBI:30616"/>
        <dbReference type="ChEBI" id="CHEBI:61977"/>
        <dbReference type="ChEBI" id="CHEBI:456216"/>
        <dbReference type="EC" id="2.7.11.1"/>
    </reaction>
</comment>
<evidence type="ECO:0000259" key="12">
    <source>
        <dbReference type="PROSITE" id="PS50011"/>
    </source>
</evidence>
<protein>
    <recommendedName>
        <fullName evidence="2">non-specific serine/threonine protein kinase</fullName>
        <ecNumber evidence="2">2.7.11.1</ecNumber>
    </recommendedName>
</protein>
<dbReference type="GO" id="GO:0005524">
    <property type="term" value="F:ATP binding"/>
    <property type="evidence" value="ECO:0007669"/>
    <property type="project" value="UniProtKB-UniRule"/>
</dbReference>
<dbReference type="GO" id="GO:0004674">
    <property type="term" value="F:protein serine/threonine kinase activity"/>
    <property type="evidence" value="ECO:0007669"/>
    <property type="project" value="UniProtKB-KW"/>
</dbReference>
<dbReference type="PANTHER" id="PTHR44899">
    <property type="entry name" value="CAMK FAMILY PROTEIN KINASE"/>
    <property type="match status" value="1"/>
</dbReference>
<evidence type="ECO:0000256" key="9">
    <source>
        <dbReference type="ARBA" id="ARBA00048679"/>
    </source>
</evidence>
<gene>
    <name evidence="13" type="ORF">TCIL3000_3_2100</name>
</gene>
<keyword evidence="5 10" id="KW-0547">Nucleotide-binding</keyword>